<dbReference type="SUPFAM" id="SSF75005">
    <property type="entry name" value="Arabinanase/levansucrase/invertase"/>
    <property type="match status" value="1"/>
</dbReference>
<organism evidence="2 3">
    <name type="scientific">Nocardioides eburneus</name>
    <dbReference type="NCBI Taxonomy" id="3231482"/>
    <lineage>
        <taxon>Bacteria</taxon>
        <taxon>Bacillati</taxon>
        <taxon>Actinomycetota</taxon>
        <taxon>Actinomycetes</taxon>
        <taxon>Propionibacteriales</taxon>
        <taxon>Nocardioidaceae</taxon>
        <taxon>Nocardioides</taxon>
    </lineage>
</organism>
<sequence>MTGTVGEAAARPVTQPLTGPVTGPVTRPVTRPVSQPVVRATAAGLPANRVDTPRSGRVFPDPAVAAYRGGLVAVATGPDAPRMVATAANAPWHRAGRALARKPDWASGAGVWGVDLVHVGHRWLLYFAAPVRGLGAEGRCVGVAVSRTPLGRFTPVGRPLVCPRGARKAGGRLIAPAPDRVRSAGSRLPRRGVIDPSVFRSGRRLFLVYKTQGIPSTIRLVRLTGGGLHAVRTSHELIRVGHIVENPVLLRQGRRFVLLTSEGSYADCGYRTTWRASTRLLPWSGSRPRVLLGRGSGVCGPGGADVVVRHAGPVVFFHGWACGRFAAVCPPRALATARTQSRRTLYAARLVWRQGRPHLRPLPARRRAADAPTPMIQVKVHRPHRAKHARHPRHASRR</sequence>
<proteinExistence type="predicted"/>
<gene>
    <name evidence="2" type="ORF">AB3X52_00195</name>
</gene>
<dbReference type="Gene3D" id="2.115.10.20">
    <property type="entry name" value="Glycosyl hydrolase domain, family 43"/>
    <property type="match status" value="1"/>
</dbReference>
<evidence type="ECO:0008006" key="4">
    <source>
        <dbReference type="Google" id="ProtNLM"/>
    </source>
</evidence>
<evidence type="ECO:0000313" key="2">
    <source>
        <dbReference type="EMBL" id="MEX0426022.1"/>
    </source>
</evidence>
<dbReference type="EMBL" id="JBFPJR010000001">
    <property type="protein sequence ID" value="MEX0426022.1"/>
    <property type="molecule type" value="Genomic_DNA"/>
</dbReference>
<feature type="region of interest" description="Disordered" evidence="1">
    <location>
        <begin position="1"/>
        <end position="31"/>
    </location>
</feature>
<keyword evidence="3" id="KW-1185">Reference proteome</keyword>
<protein>
    <recommendedName>
        <fullName evidence="4">Glycoside hydrolase</fullName>
    </recommendedName>
</protein>
<dbReference type="InterPro" id="IPR023296">
    <property type="entry name" value="Glyco_hydro_beta-prop_sf"/>
</dbReference>
<reference evidence="2 3" key="1">
    <citation type="submission" date="2024-07" db="EMBL/GenBank/DDBJ databases">
        <authorList>
            <person name="Lee S."/>
            <person name="Kang M."/>
        </authorList>
    </citation>
    <scope>NUCLEOTIDE SEQUENCE [LARGE SCALE GENOMIC DNA]</scope>
    <source>
        <strain evidence="2 3">DS6</strain>
    </source>
</reference>
<name>A0ABV3SSW0_9ACTN</name>
<comment type="caution">
    <text evidence="2">The sequence shown here is derived from an EMBL/GenBank/DDBJ whole genome shotgun (WGS) entry which is preliminary data.</text>
</comment>
<dbReference type="Proteomes" id="UP001556631">
    <property type="component" value="Unassembled WGS sequence"/>
</dbReference>
<evidence type="ECO:0000313" key="3">
    <source>
        <dbReference type="Proteomes" id="UP001556631"/>
    </source>
</evidence>
<evidence type="ECO:0000256" key="1">
    <source>
        <dbReference type="SAM" id="MobiDB-lite"/>
    </source>
</evidence>
<dbReference type="RefSeq" id="WP_367990567.1">
    <property type="nucleotide sequence ID" value="NZ_JBFPJR010000001.1"/>
</dbReference>
<accession>A0ABV3SSW0</accession>